<feature type="region of interest" description="Disordered" evidence="1">
    <location>
        <begin position="1"/>
        <end position="23"/>
    </location>
</feature>
<reference evidence="2 3" key="1">
    <citation type="journal article" date="2024" name="IMA Fungus">
        <title>IMA Genome - F19 : A genome assembly and annotation guide to empower mycologists, including annotated draft genome sequences of Ceratocystis pirilliformis, Diaporthe australafricana, Fusarium ophioides, Paecilomyces lecythidis, and Sporothrix stenoceras.</title>
        <authorList>
            <person name="Aylward J."/>
            <person name="Wilson A.M."/>
            <person name="Visagie C.M."/>
            <person name="Spraker J."/>
            <person name="Barnes I."/>
            <person name="Buitendag C."/>
            <person name="Ceriani C."/>
            <person name="Del Mar Angel L."/>
            <person name="du Plessis D."/>
            <person name="Fuchs T."/>
            <person name="Gasser K."/>
            <person name="Kramer D."/>
            <person name="Li W."/>
            <person name="Munsamy K."/>
            <person name="Piso A."/>
            <person name="Price J.L."/>
            <person name="Sonnekus B."/>
            <person name="Thomas C."/>
            <person name="van der Nest A."/>
            <person name="van Dijk A."/>
            <person name="van Heerden A."/>
            <person name="van Vuuren N."/>
            <person name="Yilmaz N."/>
            <person name="Duong T.A."/>
            <person name="van der Merwe N.A."/>
            <person name="Wingfield M.J."/>
            <person name="Wingfield B.D."/>
        </authorList>
    </citation>
    <scope>NUCLEOTIDE SEQUENCE [LARGE SCALE GENOMIC DNA]</scope>
    <source>
        <strain evidence="2 3">CMW 5346</strain>
    </source>
</reference>
<feature type="region of interest" description="Disordered" evidence="1">
    <location>
        <begin position="463"/>
        <end position="540"/>
    </location>
</feature>
<protein>
    <submittedName>
        <fullName evidence="2">Uncharacterized protein</fullName>
    </submittedName>
</protein>
<evidence type="ECO:0000313" key="2">
    <source>
        <dbReference type="EMBL" id="KAL1897697.1"/>
    </source>
</evidence>
<evidence type="ECO:0000313" key="3">
    <source>
        <dbReference type="Proteomes" id="UP001583186"/>
    </source>
</evidence>
<feature type="compositionally biased region" description="Low complexity" evidence="1">
    <location>
        <begin position="87"/>
        <end position="101"/>
    </location>
</feature>
<sequence>MDGLYPENDPPVQLCSDGNEQRDVTESNSLFSGLGCDPAADLGLFLDGEIFAGQSDEQDSLFGGDAEMQNLLARLEGEEPRQEHPGQLQEPASPLSLPSALASSSLPLSSSALQQSDSVEPLSAVSTLHHDETQNQQQFDDNVPSQEEDALLLLQDFGLDGNSSVNFDFDVDFDFGLAVEQEVTRQAQNELEPGTEKDEVTPVSPKYLVTTATITSNSLTSLTPVPEAAADSGLVPLNHAQPSIDKPSPTTDLGTRGDQECPGPSIINIDDNDSDGDVVLLSSRQVECQVQGLVSTPPPPPPPFTVPVPIPHYLELRPRCPQGPPPPRIDLGSYNVEELLPFVQLYSKLSLRGIQERMGLDVDAGKLIVMRCQDHLADPAHAVTFSGSNPAALRALKVTLIYSALALLKDSDGRAGVGSSWFGRESTLEPTSEHMWPEDSTTLTLLFIQLLYRLTRNANSRERYRKAREARAASPVPTFGELNPPQAPEASTSPEEPQLQASNEAPKEPTPPKEPKPRKRKRETPQPKAAAKPVELPVPVPVHPNAGLRYSSPSVLREALLATNASNSTTPASESDKAPSPTLTAPSPATAFAEPGFYYVSKRAPMNASIRYRVNVIDGHAQRRAIPQINLCHDGDIRAAGYSHLTDMCHRLCREVDSVSIMTILGLERVCSDSDWDRVINRVNDDELLMDGEVKILVRLLD</sequence>
<dbReference type="EMBL" id="JAWCUI010000018">
    <property type="protein sequence ID" value="KAL1897697.1"/>
    <property type="molecule type" value="Genomic_DNA"/>
</dbReference>
<feature type="region of interest" description="Disordered" evidence="1">
    <location>
        <begin position="78"/>
        <end position="101"/>
    </location>
</feature>
<name>A0ABR3ZBN3_9PEZI</name>
<feature type="compositionally biased region" description="Low complexity" evidence="1">
    <location>
        <begin position="526"/>
        <end position="535"/>
    </location>
</feature>
<feature type="compositionally biased region" description="Basic and acidic residues" evidence="1">
    <location>
        <begin position="505"/>
        <end position="515"/>
    </location>
</feature>
<feature type="compositionally biased region" description="Low complexity" evidence="1">
    <location>
        <begin position="578"/>
        <end position="587"/>
    </location>
</feature>
<organism evidence="2 3">
    <name type="scientific">Sporothrix stenoceras</name>
    <dbReference type="NCBI Taxonomy" id="5173"/>
    <lineage>
        <taxon>Eukaryota</taxon>
        <taxon>Fungi</taxon>
        <taxon>Dikarya</taxon>
        <taxon>Ascomycota</taxon>
        <taxon>Pezizomycotina</taxon>
        <taxon>Sordariomycetes</taxon>
        <taxon>Sordariomycetidae</taxon>
        <taxon>Ophiostomatales</taxon>
        <taxon>Ophiostomataceae</taxon>
        <taxon>Sporothrix</taxon>
    </lineage>
</organism>
<feature type="region of interest" description="Disordered" evidence="1">
    <location>
        <begin position="564"/>
        <end position="587"/>
    </location>
</feature>
<keyword evidence="3" id="KW-1185">Reference proteome</keyword>
<feature type="compositionally biased region" description="Polar residues" evidence="1">
    <location>
        <begin position="564"/>
        <end position="573"/>
    </location>
</feature>
<gene>
    <name evidence="2" type="ORF">Sste5346_004005</name>
</gene>
<comment type="caution">
    <text evidence="2">The sequence shown here is derived from an EMBL/GenBank/DDBJ whole genome shotgun (WGS) entry which is preliminary data.</text>
</comment>
<evidence type="ECO:0000256" key="1">
    <source>
        <dbReference type="SAM" id="MobiDB-lite"/>
    </source>
</evidence>
<accession>A0ABR3ZBN3</accession>
<proteinExistence type="predicted"/>
<feature type="compositionally biased region" description="Polar residues" evidence="1">
    <location>
        <begin position="489"/>
        <end position="503"/>
    </location>
</feature>
<dbReference type="Proteomes" id="UP001583186">
    <property type="component" value="Unassembled WGS sequence"/>
</dbReference>